<keyword evidence="3" id="KW-1185">Reference proteome</keyword>
<dbReference type="EMBL" id="JARKIB010000016">
    <property type="protein sequence ID" value="KAJ7770600.1"/>
    <property type="molecule type" value="Genomic_DNA"/>
</dbReference>
<feature type="compositionally biased region" description="Low complexity" evidence="1">
    <location>
        <begin position="136"/>
        <end position="162"/>
    </location>
</feature>
<proteinExistence type="predicted"/>
<organism evidence="2 3">
    <name type="scientific">Mycena metata</name>
    <dbReference type="NCBI Taxonomy" id="1033252"/>
    <lineage>
        <taxon>Eukaryota</taxon>
        <taxon>Fungi</taxon>
        <taxon>Dikarya</taxon>
        <taxon>Basidiomycota</taxon>
        <taxon>Agaricomycotina</taxon>
        <taxon>Agaricomycetes</taxon>
        <taxon>Agaricomycetidae</taxon>
        <taxon>Agaricales</taxon>
        <taxon>Marasmiineae</taxon>
        <taxon>Mycenaceae</taxon>
        <taxon>Mycena</taxon>
    </lineage>
</organism>
<dbReference type="AlphaFoldDB" id="A0AAD7JRY0"/>
<evidence type="ECO:0000313" key="2">
    <source>
        <dbReference type="EMBL" id="KAJ7770600.1"/>
    </source>
</evidence>
<evidence type="ECO:0000256" key="1">
    <source>
        <dbReference type="SAM" id="MobiDB-lite"/>
    </source>
</evidence>
<reference evidence="2" key="1">
    <citation type="submission" date="2023-03" db="EMBL/GenBank/DDBJ databases">
        <title>Massive genome expansion in bonnet fungi (Mycena s.s.) driven by repeated elements and novel gene families across ecological guilds.</title>
        <authorList>
            <consortium name="Lawrence Berkeley National Laboratory"/>
            <person name="Harder C.B."/>
            <person name="Miyauchi S."/>
            <person name="Viragh M."/>
            <person name="Kuo A."/>
            <person name="Thoen E."/>
            <person name="Andreopoulos B."/>
            <person name="Lu D."/>
            <person name="Skrede I."/>
            <person name="Drula E."/>
            <person name="Henrissat B."/>
            <person name="Morin E."/>
            <person name="Kohler A."/>
            <person name="Barry K."/>
            <person name="LaButti K."/>
            <person name="Morin E."/>
            <person name="Salamov A."/>
            <person name="Lipzen A."/>
            <person name="Mereny Z."/>
            <person name="Hegedus B."/>
            <person name="Baldrian P."/>
            <person name="Stursova M."/>
            <person name="Weitz H."/>
            <person name="Taylor A."/>
            <person name="Grigoriev I.V."/>
            <person name="Nagy L.G."/>
            <person name="Martin F."/>
            <person name="Kauserud H."/>
        </authorList>
    </citation>
    <scope>NUCLEOTIDE SEQUENCE</scope>
    <source>
        <strain evidence="2">CBHHK182m</strain>
    </source>
</reference>
<comment type="caution">
    <text evidence="2">The sequence shown here is derived from an EMBL/GenBank/DDBJ whole genome shotgun (WGS) entry which is preliminary data.</text>
</comment>
<dbReference type="Proteomes" id="UP001215598">
    <property type="component" value="Unassembled WGS sequence"/>
</dbReference>
<accession>A0AAD7JRY0</accession>
<sequence>MKRSPKRDRSRNANERGRPRRRRAARWCWLRGSASTGSVGLGGGRGWCLGSGAWTMVSRRQVGKQAAAHETHRPRRNRCSPCGRRSPRRARVRRRGWGRGGLRTARRDWILAQPILIRIRTTLTPMRITPSRQRRSPTPARAVPRSSPSASRPGRARGGSSPQQEDEGERRRWWMWRRY</sequence>
<protein>
    <submittedName>
        <fullName evidence="2">Uncharacterized protein</fullName>
    </submittedName>
</protein>
<name>A0AAD7JRY0_9AGAR</name>
<feature type="region of interest" description="Disordered" evidence="1">
    <location>
        <begin position="126"/>
        <end position="170"/>
    </location>
</feature>
<gene>
    <name evidence="2" type="ORF">B0H16DRAFT_1516040</name>
</gene>
<feature type="region of interest" description="Disordered" evidence="1">
    <location>
        <begin position="62"/>
        <end position="97"/>
    </location>
</feature>
<evidence type="ECO:0000313" key="3">
    <source>
        <dbReference type="Proteomes" id="UP001215598"/>
    </source>
</evidence>
<feature type="compositionally biased region" description="Basic residues" evidence="1">
    <location>
        <begin position="85"/>
        <end position="97"/>
    </location>
</feature>